<dbReference type="NCBIfam" id="TIGR00945">
    <property type="entry name" value="tatC"/>
    <property type="match status" value="1"/>
</dbReference>
<evidence type="ECO:0000256" key="2">
    <source>
        <dbReference type="ARBA" id="ARBA00022692"/>
    </source>
</evidence>
<evidence type="ECO:0000256" key="7">
    <source>
        <dbReference type="HAMAP-Rule" id="MF_00902"/>
    </source>
</evidence>
<keyword evidence="5 7" id="KW-0811">Translocation</keyword>
<dbReference type="GO" id="GO:0065002">
    <property type="term" value="P:intracellular protein transmembrane transport"/>
    <property type="evidence" value="ECO:0007669"/>
    <property type="project" value="TreeGrafter"/>
</dbReference>
<dbReference type="EMBL" id="AGWN01000001">
    <property type="protein sequence ID" value="EPD30480.1"/>
    <property type="molecule type" value="Genomic_DNA"/>
</dbReference>
<keyword evidence="3 7" id="KW-0653">Protein transport</keyword>
<protein>
    <recommendedName>
        <fullName evidence="7">Sec-independent protein translocase protein TatC</fullName>
    </recommendedName>
</protein>
<sequence length="262" mass="29520">MPLVDHLKEARRRLIYILLGITVGAVAGWFLYPYIFDYMSQPLRDLRARGVSADLNFETVSAAFDLKLKISLFAGFVLTTPWWVYQIWAYIAPALKKREKIYAVIFTISGAILFAAGAGFGIWIMPHAVSILTSFAPNSAVMLMRSSMYFSFYMRLVIVFGISFLVPLAMVGLNQMNVLRASSMLKAWRWAVVSAFVFTALANPLPDPWNMTFQALAMLALYFVAVGISYIHDHRHDKKMAKEEAELDAALARLEAKEDNAE</sequence>
<keyword evidence="4 7" id="KW-1133">Transmembrane helix</keyword>
<evidence type="ECO:0000256" key="6">
    <source>
        <dbReference type="ARBA" id="ARBA00023136"/>
    </source>
</evidence>
<keyword evidence="2 7" id="KW-0812">Transmembrane</keyword>
<keyword evidence="6 7" id="KW-0472">Membrane</keyword>
<feature type="transmembrane region" description="Helical" evidence="7">
    <location>
        <begin position="211"/>
        <end position="231"/>
    </location>
</feature>
<dbReference type="PRINTS" id="PR01840">
    <property type="entry name" value="TATCFAMILY"/>
</dbReference>
<dbReference type="Pfam" id="PF00902">
    <property type="entry name" value="TatC"/>
    <property type="match status" value="1"/>
</dbReference>
<evidence type="ECO:0000313" key="8">
    <source>
        <dbReference type="EMBL" id="EPD30480.1"/>
    </source>
</evidence>
<comment type="subunit">
    <text evidence="7">The Tat system comprises two distinct complexes: a TatABC complex, containing multiple copies of TatA, TatB and TatC subunits, and a separate TatA complex, containing only TatA subunits. Substrates initially bind to the TatABC complex, which probably triggers association of the separate TatA complex to form the active translocon.</text>
</comment>
<dbReference type="AlphaFoldDB" id="A0A9W5RDS0"/>
<organism evidence="8 9">
    <name type="scientific">Gleimia europaea ACS-120-V-Col10b</name>
    <dbReference type="NCBI Taxonomy" id="883069"/>
    <lineage>
        <taxon>Bacteria</taxon>
        <taxon>Bacillati</taxon>
        <taxon>Actinomycetota</taxon>
        <taxon>Actinomycetes</taxon>
        <taxon>Actinomycetales</taxon>
        <taxon>Actinomycetaceae</taxon>
        <taxon>Gleimia</taxon>
    </lineage>
</organism>
<evidence type="ECO:0000313" key="9">
    <source>
        <dbReference type="Proteomes" id="UP000014387"/>
    </source>
</evidence>
<evidence type="ECO:0000256" key="4">
    <source>
        <dbReference type="ARBA" id="ARBA00022989"/>
    </source>
</evidence>
<comment type="similarity">
    <text evidence="7">Belongs to the TatC family.</text>
</comment>
<evidence type="ECO:0000256" key="1">
    <source>
        <dbReference type="ARBA" id="ARBA00004141"/>
    </source>
</evidence>
<reference evidence="8 9" key="1">
    <citation type="submission" date="2013-05" db="EMBL/GenBank/DDBJ databases">
        <title>The Genome Sequence of Actinomyces europaeus ACS-120-V-COL10B.</title>
        <authorList>
            <consortium name="The Broad Institute Genomics Platform"/>
            <person name="Earl A."/>
            <person name="Ward D."/>
            <person name="Feldgarden M."/>
            <person name="Gevers D."/>
            <person name="Saerens B."/>
            <person name="Vaneechoutte M."/>
            <person name="Walker B."/>
            <person name="Young S."/>
            <person name="Zeng Q."/>
            <person name="Gargeya S."/>
            <person name="Fitzgerald M."/>
            <person name="Haas B."/>
            <person name="Abouelleil A."/>
            <person name="Allen A.W."/>
            <person name="Alvarado L."/>
            <person name="Arachchi H.M."/>
            <person name="Berlin A.M."/>
            <person name="Chapman S.B."/>
            <person name="Gainer-Dewar J."/>
            <person name="Goldberg J."/>
            <person name="Griggs A."/>
            <person name="Gujja S."/>
            <person name="Hansen M."/>
            <person name="Howarth C."/>
            <person name="Imamovic A."/>
            <person name="Ireland A."/>
            <person name="Larimer J."/>
            <person name="McCowan C."/>
            <person name="Murphy C."/>
            <person name="Pearson M."/>
            <person name="Poon T.W."/>
            <person name="Priest M."/>
            <person name="Roberts A."/>
            <person name="Saif S."/>
            <person name="Shea T."/>
            <person name="Sisk P."/>
            <person name="Sykes S."/>
            <person name="Wortman J."/>
            <person name="Nusbaum C."/>
            <person name="Birren B."/>
        </authorList>
    </citation>
    <scope>NUCLEOTIDE SEQUENCE [LARGE SCALE GENOMIC DNA]</scope>
    <source>
        <strain evidence="8 9">ACS-120-V-Col10b</strain>
    </source>
</reference>
<dbReference type="HAMAP" id="MF_00902">
    <property type="entry name" value="TatC"/>
    <property type="match status" value="1"/>
</dbReference>
<comment type="caution">
    <text evidence="8">The sequence shown here is derived from an EMBL/GenBank/DDBJ whole genome shotgun (WGS) entry which is preliminary data.</text>
</comment>
<evidence type="ECO:0000256" key="5">
    <source>
        <dbReference type="ARBA" id="ARBA00023010"/>
    </source>
</evidence>
<keyword evidence="7" id="KW-0813">Transport</keyword>
<name>A0A9W5RDS0_9ACTO</name>
<feature type="transmembrane region" description="Helical" evidence="7">
    <location>
        <begin position="70"/>
        <end position="91"/>
    </location>
</feature>
<feature type="transmembrane region" description="Helical" evidence="7">
    <location>
        <begin position="187"/>
        <end position="205"/>
    </location>
</feature>
<dbReference type="Proteomes" id="UP000014387">
    <property type="component" value="Unassembled WGS sequence"/>
</dbReference>
<proteinExistence type="inferred from homology"/>
<evidence type="ECO:0000256" key="3">
    <source>
        <dbReference type="ARBA" id="ARBA00022927"/>
    </source>
</evidence>
<keyword evidence="7" id="KW-1003">Cell membrane</keyword>
<comment type="function">
    <text evidence="7">Part of the twin-arginine translocation (Tat) system that transports large folded proteins containing a characteristic twin-arginine motif in their signal peptide across membranes. Together with TatB, TatC is part of a receptor directly interacting with Tat signal peptides.</text>
</comment>
<feature type="transmembrane region" description="Helical" evidence="7">
    <location>
        <begin position="14"/>
        <end position="35"/>
    </location>
</feature>
<dbReference type="GO" id="GO:0033281">
    <property type="term" value="C:TAT protein transport complex"/>
    <property type="evidence" value="ECO:0007669"/>
    <property type="project" value="UniProtKB-UniRule"/>
</dbReference>
<feature type="transmembrane region" description="Helical" evidence="7">
    <location>
        <begin position="103"/>
        <end position="125"/>
    </location>
</feature>
<dbReference type="GO" id="GO:0043953">
    <property type="term" value="P:protein transport by the Tat complex"/>
    <property type="evidence" value="ECO:0007669"/>
    <property type="project" value="UniProtKB-UniRule"/>
</dbReference>
<feature type="transmembrane region" description="Helical" evidence="7">
    <location>
        <begin position="152"/>
        <end position="175"/>
    </location>
</feature>
<comment type="subcellular location">
    <subcellularLocation>
        <location evidence="7">Cell membrane</location>
        <topology evidence="7">Multi-pass membrane protein</topology>
    </subcellularLocation>
    <subcellularLocation>
        <location evidence="1">Membrane</location>
        <topology evidence="1">Multi-pass membrane protein</topology>
    </subcellularLocation>
</comment>
<accession>A0A9W5RDS0</accession>
<dbReference type="InterPro" id="IPR002033">
    <property type="entry name" value="TatC"/>
</dbReference>
<dbReference type="PANTHER" id="PTHR30371:SF0">
    <property type="entry name" value="SEC-INDEPENDENT PROTEIN TRANSLOCASE PROTEIN TATC, CHLOROPLASTIC-RELATED"/>
    <property type="match status" value="1"/>
</dbReference>
<dbReference type="PANTHER" id="PTHR30371">
    <property type="entry name" value="SEC-INDEPENDENT PROTEIN TRANSLOCASE PROTEIN TATC"/>
    <property type="match status" value="1"/>
</dbReference>
<keyword evidence="9" id="KW-1185">Reference proteome</keyword>
<dbReference type="GO" id="GO:0009977">
    <property type="term" value="F:proton motive force dependent protein transmembrane transporter activity"/>
    <property type="evidence" value="ECO:0007669"/>
    <property type="project" value="TreeGrafter"/>
</dbReference>
<gene>
    <name evidence="7" type="primary">tatC</name>
    <name evidence="8" type="ORF">HMPREF9238_00223</name>
</gene>